<accession>A0ACC5Z740</accession>
<organism evidence="1 2">
    <name type="scientific">Pangasius djambal</name>
    <dbReference type="NCBI Taxonomy" id="1691987"/>
    <lineage>
        <taxon>Eukaryota</taxon>
        <taxon>Metazoa</taxon>
        <taxon>Chordata</taxon>
        <taxon>Craniata</taxon>
        <taxon>Vertebrata</taxon>
        <taxon>Euteleostomi</taxon>
        <taxon>Actinopterygii</taxon>
        <taxon>Neopterygii</taxon>
        <taxon>Teleostei</taxon>
        <taxon>Ostariophysi</taxon>
        <taxon>Siluriformes</taxon>
        <taxon>Pangasiidae</taxon>
        <taxon>Pangasius</taxon>
    </lineage>
</organism>
<dbReference type="Proteomes" id="UP000830395">
    <property type="component" value="Chromosome 19"/>
</dbReference>
<comment type="caution">
    <text evidence="1">The sequence shown here is derived from an EMBL/GenBank/DDBJ whole genome shotgun (WGS) entry which is preliminary data.</text>
</comment>
<sequence>MGLSSSLLDENKFNFIKGWTQTELRNFASFYKKQYSLAFLSHVHDELVQRKQEHTQLLKQRDPPQEAEVLYQESVLYFYDNRKWKERFLVVRANYSLECHESYETFMKGILPLDKLPTTGGTILTTEEKYMEVVDRCFPDTDNVKEDFAPPVVGMPGQFPVYLRLPYQRDHYFCFLQEAKQATFISVLSDCIRHQNQDFLKKKTYEVQAFTKAVQLFRQDKGYYEPWDMLIGNDVQVLANLTLEELLPSLEKDLLPRLKAKKMERKRMWFATIEAAYNLVQETLMEDMAALNDECRETTKQQSALMRSDMDQIMSSRAFLESKLRATVADLATEYCKQHIEPHLPAVLEEMMGPISLGFEEAREVSESMMEHLCQKYQEGMTREELQQALVEMSKPNLQSCYERVSGLRDHIQEFNYPNCRGLEHSTQIDIQQLVDSVAYTYGLLLSKSPQDNTNLLDAMVKAKNRVLKQYDYDSSTQRKKIFQEALLSITLPSVKAFLAPSFKKELPNFEQYIFDDYVNFINVENVYEDILQQILETDISKVVKEAASMKKYNLFMESRYRFSVSSMYVTPPGSPDYTSTLKRACNAPPSSPLLSRGLMESQSTGEDPIVAKKLEPEIIMAQQEEVQAQPELTNIPTGEDTFMAEKMVEQEVIMAQKEEVQAPAQPELIKVPTGEDPVMAEKIVEPEVIVAQQVEVPAHAQPELIKVSTSVNVDEEHKVEDNEVLEVPANAATEIRDRSTTPETLRVHTAVVEEMLVATQSLEENTYSGPPNVVAINTETLVDPSSSSNTEPALKPAAHTLAEPIPKPVETEANETPVQASPPEGDTGSMDQVSKTETSSSLKFVSAESETERAANIRISSAEETAPDVPSSLGVQPLVVEEQNSNTTGDTKVVVDDLASLGAPIYEVRASNMAQEFSDDSSWTTEEEEGDSIEEDDRTTETTSAIPEPEDSVTVKCETISDVSVNVSNNSADPNTEAARPLDCIKEIRSLVVEVIEVEEVAQHCSDSGDASLNTQ</sequence>
<proteinExistence type="predicted"/>
<name>A0ACC5Z740_9TELE</name>
<evidence type="ECO:0000313" key="2">
    <source>
        <dbReference type="Proteomes" id="UP000830395"/>
    </source>
</evidence>
<gene>
    <name evidence="1" type="ORF">PDJAM_G00094950</name>
</gene>
<dbReference type="EMBL" id="CM040993">
    <property type="protein sequence ID" value="MCJ8743510.1"/>
    <property type="molecule type" value="Genomic_DNA"/>
</dbReference>
<keyword evidence="2" id="KW-1185">Reference proteome</keyword>
<protein>
    <submittedName>
        <fullName evidence="1">Uncharacterized protein</fullName>
    </submittedName>
</protein>
<evidence type="ECO:0000313" key="1">
    <source>
        <dbReference type="EMBL" id="MCJ8743510.1"/>
    </source>
</evidence>
<reference evidence="1" key="1">
    <citation type="submission" date="2020-02" db="EMBL/GenBank/DDBJ databases">
        <title>Genome sequencing of the panga catfish, Pangasius djambal.</title>
        <authorList>
            <person name="Wen M."/>
            <person name="Zahm M."/>
            <person name="Roques C."/>
            <person name="Cabau C."/>
            <person name="Klopp C."/>
            <person name="Donnadieu C."/>
            <person name="Jouanno E."/>
            <person name="Avarre J.-C."/>
            <person name="Campet M."/>
            <person name="Ha T."/>
            <person name="Dugue R."/>
            <person name="Lampietro C."/>
            <person name="Louis A."/>
            <person name="Herpin A."/>
            <person name="Echchiki A."/>
            <person name="Berthelot C."/>
            <person name="Parey E."/>
            <person name="Roest-Crollius H."/>
            <person name="Braasch I."/>
            <person name="Postlethwait J.H."/>
            <person name="Bobe J."/>
            <person name="Montfort J."/>
            <person name="Bouchez O."/>
            <person name="Begum T."/>
            <person name="Schartl M."/>
            <person name="Gustiano R."/>
            <person name="Guiguen Y."/>
        </authorList>
    </citation>
    <scope>NUCLEOTIDE SEQUENCE</scope>
    <source>
        <strain evidence="1">Pdj_M5554</strain>
    </source>
</reference>